<dbReference type="AlphaFoldDB" id="A0A165J287"/>
<keyword evidence="3" id="KW-1185">Reference proteome</keyword>
<feature type="compositionally biased region" description="Basic residues" evidence="1">
    <location>
        <begin position="253"/>
        <end position="262"/>
    </location>
</feature>
<feature type="region of interest" description="Disordered" evidence="1">
    <location>
        <begin position="1"/>
        <end position="218"/>
    </location>
</feature>
<dbReference type="Proteomes" id="UP000076632">
    <property type="component" value="Unassembled WGS sequence"/>
</dbReference>
<evidence type="ECO:0000313" key="2">
    <source>
        <dbReference type="EMBL" id="KZF25635.1"/>
    </source>
</evidence>
<evidence type="ECO:0000313" key="3">
    <source>
        <dbReference type="Proteomes" id="UP000076632"/>
    </source>
</evidence>
<evidence type="ECO:0000256" key="1">
    <source>
        <dbReference type="SAM" id="MobiDB-lite"/>
    </source>
</evidence>
<feature type="compositionally biased region" description="Basic and acidic residues" evidence="1">
    <location>
        <begin position="277"/>
        <end position="338"/>
    </location>
</feature>
<dbReference type="RefSeq" id="XP_018191190.1">
    <property type="nucleotide sequence ID" value="XM_018331944.1"/>
</dbReference>
<dbReference type="GeneID" id="28897081"/>
<dbReference type="EMBL" id="KV407455">
    <property type="protein sequence ID" value="KZF25635.1"/>
    <property type="molecule type" value="Genomic_DNA"/>
</dbReference>
<sequence length="454" mass="50321">MGRKPDVDGERSDTDTEVQIPMDAPPAYTPTASVSPPPLSSNDSARAVDERSREHFHIDNSDHGNYNHQSRPPAPSHDYDNHQQSFNDYDAPGPVSAPGYPGYSREKGPAPSYSSQSAVADSKFIRHPSNSQTQTPEVRAYYAPSPIYPPQGASRPLQPESVQQGHLLRPSPSGRRHSDSSVSSLSSFSSWSSSSSDSDSDSDSDSSTTARQRKESRDAYRALQADLYRQKSILENTFHLGKAERKAQYKALKAAHKAARKDRKAEVKERRKGRKEMKRENKKAYQHAKREDKRAKKAERREEKRARKEVRRGDDRWLRDQKREEERSRRRLMREMERTGGFGDVATMANTAKMGRAGSSVNPEVIPHQGPPRGEASEFGSLRTGLPHGYSFPSGGRGVGGGYGHDRDATPWMPSSGGVLGGSHNVSGTMGWSGQQPQSQQQQETGVIRGEAEK</sequence>
<dbReference type="InParanoid" id="A0A165J287"/>
<proteinExistence type="predicted"/>
<protein>
    <submittedName>
        <fullName evidence="2">Uncharacterized protein</fullName>
    </submittedName>
</protein>
<feature type="region of interest" description="Disordered" evidence="1">
    <location>
        <begin position="235"/>
        <end position="454"/>
    </location>
</feature>
<feature type="compositionally biased region" description="Basic and acidic residues" evidence="1">
    <location>
        <begin position="46"/>
        <end position="62"/>
    </location>
</feature>
<feature type="compositionally biased region" description="Basic and acidic residues" evidence="1">
    <location>
        <begin position="1"/>
        <end position="14"/>
    </location>
</feature>
<accession>A0A165J287</accession>
<name>A0A165J287_XYLHT</name>
<organism evidence="2 3">
    <name type="scientific">Xylona heveae (strain CBS 132557 / TC161)</name>
    <dbReference type="NCBI Taxonomy" id="1328760"/>
    <lineage>
        <taxon>Eukaryota</taxon>
        <taxon>Fungi</taxon>
        <taxon>Dikarya</taxon>
        <taxon>Ascomycota</taxon>
        <taxon>Pezizomycotina</taxon>
        <taxon>Xylonomycetes</taxon>
        <taxon>Xylonales</taxon>
        <taxon>Xylonaceae</taxon>
        <taxon>Xylona</taxon>
    </lineage>
</organism>
<feature type="compositionally biased region" description="Polar residues" evidence="1">
    <location>
        <begin position="30"/>
        <end position="44"/>
    </location>
</feature>
<reference evidence="2 3" key="1">
    <citation type="journal article" date="2016" name="Fungal Biol.">
        <title>The genome of Xylona heveae provides a window into fungal endophytism.</title>
        <authorList>
            <person name="Gazis R."/>
            <person name="Kuo A."/>
            <person name="Riley R."/>
            <person name="LaButti K."/>
            <person name="Lipzen A."/>
            <person name="Lin J."/>
            <person name="Amirebrahimi M."/>
            <person name="Hesse C.N."/>
            <person name="Spatafora J.W."/>
            <person name="Henrissat B."/>
            <person name="Hainaut M."/>
            <person name="Grigoriev I.V."/>
            <person name="Hibbett D.S."/>
        </authorList>
    </citation>
    <scope>NUCLEOTIDE SEQUENCE [LARGE SCALE GENOMIC DNA]</scope>
    <source>
        <strain evidence="2 3">TC161</strain>
    </source>
</reference>
<gene>
    <name evidence="2" type="ORF">L228DRAFT_244521</name>
</gene>
<feature type="compositionally biased region" description="Polar residues" evidence="1">
    <location>
        <begin position="424"/>
        <end position="434"/>
    </location>
</feature>
<feature type="compositionally biased region" description="Low complexity" evidence="1">
    <location>
        <begin position="180"/>
        <end position="197"/>
    </location>
</feature>